<dbReference type="InterPro" id="IPR003347">
    <property type="entry name" value="JmjC_dom"/>
</dbReference>
<dbReference type="PROSITE" id="PS51184">
    <property type="entry name" value="JMJC"/>
    <property type="match status" value="1"/>
</dbReference>
<dbReference type="InterPro" id="IPR039994">
    <property type="entry name" value="NO66-like"/>
</dbReference>
<keyword evidence="6" id="KW-1185">Reference proteome</keyword>
<sequence length="415" mass="44892">MLSRCISTDADVFAREHWGRRPLLSRSASLPRDFDDLLSPEAVDELLTERGVRAPFIRMAKDGSLLARDCYLGSGGFGAEVTDQVDSAKVLSRFADGSTIVLQGLHRLWPPVIDFVRGLVDDIGHPVQANAYITPPDNRGFDPHYDVHDVFVLQISGRKRWLVHEPVHPDPLTGQPWTEHRAAIDDRAQQPAFLDTVLMPGDALYLPRGWVHSARAMGETSIHLTVGVAPVTAHDVLKAVVEELGDDAAMRQSLPLALDLADADQTSAIAAKVMSSIVDVMRTGSDDLADGVATRMARDHAERTRPVAVPPLATLDAIADIDATTTVAWRTGLIGSLRRRPARVELILADRTITFPASCADALDIIRTGHPVRPDSLPGLDTADGTVLLRRLLREAVVVPVDDEGAGHVSPGGRG</sequence>
<dbReference type="PANTHER" id="PTHR13096">
    <property type="entry name" value="MINA53 MYC INDUCED NUCLEAR ANTIGEN"/>
    <property type="match status" value="1"/>
</dbReference>
<comment type="caution">
    <text evidence="5">The sequence shown here is derived from an EMBL/GenBank/DDBJ whole genome shotgun (WGS) entry which is preliminary data.</text>
</comment>
<evidence type="ECO:0000313" key="6">
    <source>
        <dbReference type="Proteomes" id="UP001347146"/>
    </source>
</evidence>
<feature type="domain" description="JmjC" evidence="4">
    <location>
        <begin position="98"/>
        <end position="245"/>
    </location>
</feature>
<accession>A0ABU7MHF6</accession>
<organism evidence="5 6">
    <name type="scientific">Gordonia sesuvii</name>
    <dbReference type="NCBI Taxonomy" id="3116777"/>
    <lineage>
        <taxon>Bacteria</taxon>
        <taxon>Bacillati</taxon>
        <taxon>Actinomycetota</taxon>
        <taxon>Actinomycetes</taxon>
        <taxon>Mycobacteriales</taxon>
        <taxon>Gordoniaceae</taxon>
        <taxon>Gordonia</taxon>
    </lineage>
</organism>
<keyword evidence="2" id="KW-0479">Metal-binding</keyword>
<name>A0ABU7MHF6_9ACTN</name>
<evidence type="ECO:0000313" key="5">
    <source>
        <dbReference type="EMBL" id="MEE3852529.1"/>
    </source>
</evidence>
<dbReference type="RefSeq" id="WP_330434977.1">
    <property type="nucleotide sequence ID" value="NZ_JAZDUF010000006.1"/>
</dbReference>
<evidence type="ECO:0000256" key="2">
    <source>
        <dbReference type="ARBA" id="ARBA00022723"/>
    </source>
</evidence>
<evidence type="ECO:0000259" key="4">
    <source>
        <dbReference type="PROSITE" id="PS51184"/>
    </source>
</evidence>
<dbReference type="EMBL" id="JAZDUF010000006">
    <property type="protein sequence ID" value="MEE3852529.1"/>
    <property type="molecule type" value="Genomic_DNA"/>
</dbReference>
<dbReference type="Proteomes" id="UP001347146">
    <property type="component" value="Unassembled WGS sequence"/>
</dbReference>
<keyword evidence="3" id="KW-0408">Iron</keyword>
<reference evidence="5 6" key="1">
    <citation type="submission" date="2024-01" db="EMBL/GenBank/DDBJ databases">
        <title>Draft genome sequence of Gordonia sp. LSe1-13.</title>
        <authorList>
            <person name="Suphannarot A."/>
            <person name="Mingma R."/>
        </authorList>
    </citation>
    <scope>NUCLEOTIDE SEQUENCE [LARGE SCALE GENOMIC DNA]</scope>
    <source>
        <strain evidence="5 6">LSe1-13</strain>
    </source>
</reference>
<gene>
    <name evidence="5" type="ORF">VZC37_19465</name>
</gene>
<evidence type="ECO:0000256" key="3">
    <source>
        <dbReference type="ARBA" id="ARBA00023004"/>
    </source>
</evidence>
<dbReference type="PANTHER" id="PTHR13096:SF9">
    <property type="entry name" value="BIFUNCTIONAL LYSINE-SPECIFIC DEMETHYLASE AND HISTIDYL-HYDROXYLASE"/>
    <property type="match status" value="1"/>
</dbReference>
<dbReference type="Pfam" id="PF08007">
    <property type="entry name" value="JmjC_2"/>
    <property type="match status" value="1"/>
</dbReference>
<evidence type="ECO:0000256" key="1">
    <source>
        <dbReference type="ARBA" id="ARBA00001954"/>
    </source>
</evidence>
<dbReference type="SMART" id="SM00558">
    <property type="entry name" value="JmjC"/>
    <property type="match status" value="1"/>
</dbReference>
<dbReference type="Gene3D" id="2.60.120.650">
    <property type="entry name" value="Cupin"/>
    <property type="match status" value="1"/>
</dbReference>
<protein>
    <submittedName>
        <fullName evidence="5">Cupin domain-containing protein</fullName>
    </submittedName>
</protein>
<proteinExistence type="predicted"/>
<comment type="cofactor">
    <cofactor evidence="1">
        <name>Fe(2+)</name>
        <dbReference type="ChEBI" id="CHEBI:29033"/>
    </cofactor>
</comment>
<dbReference type="SUPFAM" id="SSF51197">
    <property type="entry name" value="Clavaminate synthase-like"/>
    <property type="match status" value="1"/>
</dbReference>